<protein>
    <recommendedName>
        <fullName evidence="2">Integrase core domain-containing protein</fullName>
    </recommendedName>
</protein>
<feature type="compositionally biased region" description="Acidic residues" evidence="1">
    <location>
        <begin position="456"/>
        <end position="469"/>
    </location>
</feature>
<keyword evidence="4" id="KW-1185">Reference proteome</keyword>
<sequence>MESVDSPTERTSRGPQPNQHRPTVPDEVLLPRIEEYWSQGLGDAAIAEAIKLDVGAAERGWGLSKKTVARRRKMLKMASVRQQAHTIESIRPYMEKLVRKYPHAGAKRLKDWLALQQIFVSEHLIREYNLHFHPEDVIGRKGKHLKRKRFWSPGVFATVAVDQHDKWKRFGLYLHLGLETFSGYLLWVEPWWTNRNPRLICSFYIDMARKHQGVPLLTQSNPGSENNGIANAHTTLRQLLDPSLVGMLQHRWMRGHANIKPKIKWSQLRREFTTAYENLFDLGVIKGWYDRWNQLQYYTFRWIAIPFLRENLREYIRMHNTSKPRADKTKVLPLGRPEHILFHPERFGNARDFKVLVTDQELSYVEDLYAPRHHAVFRLVPDKFEIQIIPVYIALGCPETTMDNFWDIYHGLLDGLRNRPDHAELLHTLASEAEREETIDNEYMDLLEGSELLEESDMYESTSEEEAMQEGDNGGVMREVEELDVSL</sequence>
<evidence type="ECO:0000259" key="2">
    <source>
        <dbReference type="Pfam" id="PF24764"/>
    </source>
</evidence>
<dbReference type="Pfam" id="PF24764">
    <property type="entry name" value="rva_4"/>
    <property type="match status" value="1"/>
</dbReference>
<dbReference type="PANTHER" id="PTHR46177:SF1">
    <property type="entry name" value="INTEGRASE CATALYTIC DOMAIN-CONTAINING PROTEIN"/>
    <property type="match status" value="1"/>
</dbReference>
<name>A0A165ICJ6_9BASI</name>
<dbReference type="OrthoDB" id="5946233at2759"/>
<dbReference type="PANTHER" id="PTHR46177">
    <property type="entry name" value="INTEGRASE CATALYTIC DOMAIN-CONTAINING PROTEIN"/>
    <property type="match status" value="1"/>
</dbReference>
<evidence type="ECO:0000256" key="1">
    <source>
        <dbReference type="SAM" id="MobiDB-lite"/>
    </source>
</evidence>
<feature type="region of interest" description="Disordered" evidence="1">
    <location>
        <begin position="456"/>
        <end position="487"/>
    </location>
</feature>
<accession>A0A165ICJ6</accession>
<feature type="domain" description="Integrase core" evidence="2">
    <location>
        <begin position="161"/>
        <end position="330"/>
    </location>
</feature>
<reference evidence="3 4" key="1">
    <citation type="journal article" date="2016" name="Mol. Biol. Evol.">
        <title>Comparative Genomics of Early-Diverging Mushroom-Forming Fungi Provides Insights into the Origins of Lignocellulose Decay Capabilities.</title>
        <authorList>
            <person name="Nagy L.G."/>
            <person name="Riley R."/>
            <person name="Tritt A."/>
            <person name="Adam C."/>
            <person name="Daum C."/>
            <person name="Floudas D."/>
            <person name="Sun H."/>
            <person name="Yadav J.S."/>
            <person name="Pangilinan J."/>
            <person name="Larsson K.H."/>
            <person name="Matsuura K."/>
            <person name="Barry K."/>
            <person name="Labutti K."/>
            <person name="Kuo R."/>
            <person name="Ohm R.A."/>
            <person name="Bhattacharya S.S."/>
            <person name="Shirouzu T."/>
            <person name="Yoshinaga Y."/>
            <person name="Martin F.M."/>
            <person name="Grigoriev I.V."/>
            <person name="Hibbett D.S."/>
        </authorList>
    </citation>
    <scope>NUCLEOTIDE SEQUENCE [LARGE SCALE GENOMIC DNA]</scope>
    <source>
        <strain evidence="3 4">HHB12733</strain>
    </source>
</reference>
<dbReference type="InterPro" id="IPR058913">
    <property type="entry name" value="Integrase_dom_put"/>
</dbReference>
<dbReference type="InParanoid" id="A0A165ICJ6"/>
<organism evidence="3 4">
    <name type="scientific">Calocera cornea HHB12733</name>
    <dbReference type="NCBI Taxonomy" id="1353952"/>
    <lineage>
        <taxon>Eukaryota</taxon>
        <taxon>Fungi</taxon>
        <taxon>Dikarya</taxon>
        <taxon>Basidiomycota</taxon>
        <taxon>Agaricomycotina</taxon>
        <taxon>Dacrymycetes</taxon>
        <taxon>Dacrymycetales</taxon>
        <taxon>Dacrymycetaceae</taxon>
        <taxon>Calocera</taxon>
    </lineage>
</organism>
<evidence type="ECO:0000313" key="3">
    <source>
        <dbReference type="EMBL" id="KZT60394.1"/>
    </source>
</evidence>
<dbReference type="EMBL" id="KV423931">
    <property type="protein sequence ID" value="KZT60394.1"/>
    <property type="molecule type" value="Genomic_DNA"/>
</dbReference>
<evidence type="ECO:0000313" key="4">
    <source>
        <dbReference type="Proteomes" id="UP000076842"/>
    </source>
</evidence>
<dbReference type="Proteomes" id="UP000076842">
    <property type="component" value="Unassembled WGS sequence"/>
</dbReference>
<dbReference type="STRING" id="1353952.A0A165ICJ6"/>
<feature type="region of interest" description="Disordered" evidence="1">
    <location>
        <begin position="1"/>
        <end position="25"/>
    </location>
</feature>
<gene>
    <name evidence="3" type="ORF">CALCODRAFT_492445</name>
</gene>
<proteinExistence type="predicted"/>
<dbReference type="AlphaFoldDB" id="A0A165ICJ6"/>